<evidence type="ECO:0000313" key="5">
    <source>
        <dbReference type="Proteomes" id="UP001612741"/>
    </source>
</evidence>
<dbReference type="SMART" id="SM00421">
    <property type="entry name" value="HTH_LUXR"/>
    <property type="match status" value="1"/>
</dbReference>
<keyword evidence="1" id="KW-0547">Nucleotide-binding</keyword>
<sequence>MTVFVGREAELAMIREVLADERPGGHRVVLIEGPEGIGKTTLMARLAAGLDRVRRASGAESESGLPYGLLDQLGTGVSGGPELVAAVERRPGPVTLVIDNAQWADEPSLQAISYMLRRVRSARVVVLAAVRDTAAGRLFPADHTLRLRLDGLDADAVGELCARVTGWRPSPREAARLRAHTEGNPLHLRSLLGDVPVRRLADLDAALPAPRSLTRRVLADLAAAGPAAADLVAAVCVLDGPCPLHVAAGVAGVAEPLAALERAIAAGLLAEECTGVVRLRRAVARQAVCQEYLGPSRRAALHRRAAALAGDRAGELWHLSEAAVGPDPALAGELAALGRRLADEFQWARAARMLGAAARLAPDLAAELGMEAAEARIAAGGADPRGMSARLRALPGTAWRGYALGLAELSAGRLEAAEAHLEQVWPAAGTPRLRGKVAGQLALLRLMQGHHRSAAEWNRQGTGELTAFVAAHVSQASAPAAAQTSGALLGRAAARLWHDDLPGAREDLEDILVLGSAPSVQVRMLARILLAEADHLAGEWDSALEHCARAVQLGGESEQPLFVPLAQAVAAQVRAARGEWGAAERDIAAAHAGTPLARDRAARAAIQLAAARGDAEGVLAAWLARPLSVHRQDGLLVEAMVTLGKPAEAERLLDQAEAERLLDQAEAGRLLGRAADGPPAAPASVRAARARARGALHAARRETEAAVAAFEDSLALLDGLDMPFAGALTDLSFGSWLRRLGRRNIAALRLERAHAVFEALGARPYVERSTRELSACGRAMRADRTGAGLTAQELAVAEHAAKGMTNRQIASSLFVSVKTVEYHLSHVYTKLQVRSRTQLALLLTAGPS</sequence>
<dbReference type="Pfam" id="PF00196">
    <property type="entry name" value="GerE"/>
    <property type="match status" value="1"/>
</dbReference>
<dbReference type="PANTHER" id="PTHR16305">
    <property type="entry name" value="TESTICULAR SOLUBLE ADENYLYL CYCLASE"/>
    <property type="match status" value="1"/>
</dbReference>
<dbReference type="InterPro" id="IPR027417">
    <property type="entry name" value="P-loop_NTPase"/>
</dbReference>
<dbReference type="EMBL" id="JBITGY010000004">
    <property type="protein sequence ID" value="MFI6499025.1"/>
    <property type="molecule type" value="Genomic_DNA"/>
</dbReference>
<evidence type="ECO:0000256" key="2">
    <source>
        <dbReference type="ARBA" id="ARBA00022840"/>
    </source>
</evidence>
<evidence type="ECO:0000313" key="4">
    <source>
        <dbReference type="EMBL" id="MFI6499025.1"/>
    </source>
</evidence>
<keyword evidence="2" id="KW-0067">ATP-binding</keyword>
<dbReference type="PANTHER" id="PTHR16305:SF35">
    <property type="entry name" value="TRANSCRIPTIONAL ACTIVATOR DOMAIN"/>
    <property type="match status" value="1"/>
</dbReference>
<dbReference type="PROSITE" id="PS50043">
    <property type="entry name" value="HTH_LUXR_2"/>
    <property type="match status" value="1"/>
</dbReference>
<dbReference type="InterPro" id="IPR036388">
    <property type="entry name" value="WH-like_DNA-bd_sf"/>
</dbReference>
<dbReference type="Gene3D" id="3.40.50.300">
    <property type="entry name" value="P-loop containing nucleotide triphosphate hydrolases"/>
    <property type="match status" value="1"/>
</dbReference>
<dbReference type="SMART" id="SM00382">
    <property type="entry name" value="AAA"/>
    <property type="match status" value="1"/>
</dbReference>
<comment type="caution">
    <text evidence="4">The sequence shown here is derived from an EMBL/GenBank/DDBJ whole genome shotgun (WGS) entry which is preliminary data.</text>
</comment>
<dbReference type="InterPro" id="IPR041664">
    <property type="entry name" value="AAA_16"/>
</dbReference>
<dbReference type="CDD" id="cd06170">
    <property type="entry name" value="LuxR_C_like"/>
    <property type="match status" value="1"/>
</dbReference>
<reference evidence="4 5" key="1">
    <citation type="submission" date="2024-10" db="EMBL/GenBank/DDBJ databases">
        <title>The Natural Products Discovery Center: Release of the First 8490 Sequenced Strains for Exploring Actinobacteria Biosynthetic Diversity.</title>
        <authorList>
            <person name="Kalkreuter E."/>
            <person name="Kautsar S.A."/>
            <person name="Yang D."/>
            <person name="Bader C.D."/>
            <person name="Teijaro C.N."/>
            <person name="Fluegel L."/>
            <person name="Davis C.M."/>
            <person name="Simpson J.R."/>
            <person name="Lauterbach L."/>
            <person name="Steele A.D."/>
            <person name="Gui C."/>
            <person name="Meng S."/>
            <person name="Li G."/>
            <person name="Viehrig K."/>
            <person name="Ye F."/>
            <person name="Su P."/>
            <person name="Kiefer A.F."/>
            <person name="Nichols A."/>
            <person name="Cepeda A.J."/>
            <person name="Yan W."/>
            <person name="Fan B."/>
            <person name="Jiang Y."/>
            <person name="Adhikari A."/>
            <person name="Zheng C.-J."/>
            <person name="Schuster L."/>
            <person name="Cowan T.M."/>
            <person name="Smanski M.J."/>
            <person name="Chevrette M.G."/>
            <person name="De Carvalho L.P.S."/>
            <person name="Shen B."/>
        </authorList>
    </citation>
    <scope>NUCLEOTIDE SEQUENCE [LARGE SCALE GENOMIC DNA]</scope>
    <source>
        <strain evidence="4 5">NPDC050545</strain>
    </source>
</reference>
<dbReference type="InterPro" id="IPR016032">
    <property type="entry name" value="Sig_transdc_resp-reg_C-effctor"/>
</dbReference>
<dbReference type="SUPFAM" id="SSF48452">
    <property type="entry name" value="TPR-like"/>
    <property type="match status" value="1"/>
</dbReference>
<dbReference type="InterPro" id="IPR000792">
    <property type="entry name" value="Tscrpt_reg_LuxR_C"/>
</dbReference>
<name>A0ABW7YTW0_9ACTN</name>
<protein>
    <submittedName>
        <fullName evidence="4">LuxR C-terminal-related transcriptional regulator</fullName>
    </submittedName>
</protein>
<evidence type="ECO:0000256" key="1">
    <source>
        <dbReference type="ARBA" id="ARBA00022741"/>
    </source>
</evidence>
<dbReference type="SUPFAM" id="SSF46894">
    <property type="entry name" value="C-terminal effector domain of the bipartite response regulators"/>
    <property type="match status" value="1"/>
</dbReference>
<dbReference type="InterPro" id="IPR003593">
    <property type="entry name" value="AAA+_ATPase"/>
</dbReference>
<evidence type="ECO:0000259" key="3">
    <source>
        <dbReference type="PROSITE" id="PS50043"/>
    </source>
</evidence>
<dbReference type="Pfam" id="PF13191">
    <property type="entry name" value="AAA_16"/>
    <property type="match status" value="1"/>
</dbReference>
<dbReference type="InterPro" id="IPR011990">
    <property type="entry name" value="TPR-like_helical_dom_sf"/>
</dbReference>
<feature type="domain" description="HTH luxR-type" evidence="3">
    <location>
        <begin position="782"/>
        <end position="847"/>
    </location>
</feature>
<accession>A0ABW7YTW0</accession>
<dbReference type="RefSeq" id="WP_397082257.1">
    <property type="nucleotide sequence ID" value="NZ_JBITGY010000004.1"/>
</dbReference>
<gene>
    <name evidence="4" type="ORF">ACIBG2_16680</name>
</gene>
<organism evidence="4 5">
    <name type="scientific">Nonomuraea typhae</name>
    <dbReference type="NCBI Taxonomy" id="2603600"/>
    <lineage>
        <taxon>Bacteria</taxon>
        <taxon>Bacillati</taxon>
        <taxon>Actinomycetota</taxon>
        <taxon>Actinomycetes</taxon>
        <taxon>Streptosporangiales</taxon>
        <taxon>Streptosporangiaceae</taxon>
        <taxon>Nonomuraea</taxon>
    </lineage>
</organism>
<dbReference type="PRINTS" id="PR00038">
    <property type="entry name" value="HTHLUXR"/>
</dbReference>
<keyword evidence="5" id="KW-1185">Reference proteome</keyword>
<proteinExistence type="predicted"/>
<dbReference type="Proteomes" id="UP001612741">
    <property type="component" value="Unassembled WGS sequence"/>
</dbReference>
<dbReference type="Gene3D" id="1.10.10.10">
    <property type="entry name" value="Winged helix-like DNA-binding domain superfamily/Winged helix DNA-binding domain"/>
    <property type="match status" value="1"/>
</dbReference>
<dbReference type="PROSITE" id="PS00622">
    <property type="entry name" value="HTH_LUXR_1"/>
    <property type="match status" value="1"/>
</dbReference>
<dbReference type="SUPFAM" id="SSF52540">
    <property type="entry name" value="P-loop containing nucleoside triphosphate hydrolases"/>
    <property type="match status" value="1"/>
</dbReference>